<dbReference type="EMBL" id="JACOPQ010000001">
    <property type="protein sequence ID" value="MBC5735683.1"/>
    <property type="molecule type" value="Genomic_DNA"/>
</dbReference>
<accession>A0A8J6JGI9</accession>
<dbReference type="AlphaFoldDB" id="A0A8J6JGI9"/>
<comment type="caution">
    <text evidence="1">The sequence shown here is derived from an EMBL/GenBank/DDBJ whole genome shotgun (WGS) entry which is preliminary data.</text>
</comment>
<dbReference type="RefSeq" id="WP_155144982.1">
    <property type="nucleotide sequence ID" value="NZ_JACOPQ010000001.1"/>
</dbReference>
<proteinExistence type="predicted"/>
<sequence length="86" mass="9358">MAAARSTSPAQGRSTCVVGRCSIPVRPVRDLPDGGVCLVCGSVREQGGGPSGCKVYQLDDYRAAVRPPPPDRRRRRSFFLARLFRP</sequence>
<protein>
    <submittedName>
        <fullName evidence="1">Uncharacterized protein</fullName>
    </submittedName>
</protein>
<evidence type="ECO:0000313" key="2">
    <source>
        <dbReference type="Proteomes" id="UP000607645"/>
    </source>
</evidence>
<keyword evidence="2" id="KW-1185">Reference proteome</keyword>
<evidence type="ECO:0000313" key="1">
    <source>
        <dbReference type="EMBL" id="MBC5735683.1"/>
    </source>
</evidence>
<gene>
    <name evidence="1" type="ORF">H8S62_01490</name>
</gene>
<name>A0A8J6JGI9_9FIRM</name>
<dbReference type="Proteomes" id="UP000607645">
    <property type="component" value="Unassembled WGS sequence"/>
</dbReference>
<organism evidence="1 2">
    <name type="scientific">Lawsonibacter faecis</name>
    <dbReference type="NCBI Taxonomy" id="2763052"/>
    <lineage>
        <taxon>Bacteria</taxon>
        <taxon>Bacillati</taxon>
        <taxon>Bacillota</taxon>
        <taxon>Clostridia</taxon>
        <taxon>Eubacteriales</taxon>
        <taxon>Oscillospiraceae</taxon>
        <taxon>Lawsonibacter</taxon>
    </lineage>
</organism>
<reference evidence="1" key="1">
    <citation type="submission" date="2020-08" db="EMBL/GenBank/DDBJ databases">
        <title>Genome public.</title>
        <authorList>
            <person name="Liu C."/>
            <person name="Sun Q."/>
        </authorList>
    </citation>
    <scope>NUCLEOTIDE SEQUENCE</scope>
    <source>
        <strain evidence="1">NSJ-52</strain>
    </source>
</reference>